<protein>
    <submittedName>
        <fullName evidence="1">Uncharacterized protein</fullName>
    </submittedName>
</protein>
<evidence type="ECO:0000313" key="1">
    <source>
        <dbReference type="EMBL" id="PKU82506.1"/>
    </source>
</evidence>
<dbReference type="EMBL" id="KZ502191">
    <property type="protein sequence ID" value="PKU82506.1"/>
    <property type="molecule type" value="Genomic_DNA"/>
</dbReference>
<dbReference type="Proteomes" id="UP000233837">
    <property type="component" value="Unassembled WGS sequence"/>
</dbReference>
<organism evidence="1 2">
    <name type="scientific">Dendrobium catenatum</name>
    <dbReference type="NCBI Taxonomy" id="906689"/>
    <lineage>
        <taxon>Eukaryota</taxon>
        <taxon>Viridiplantae</taxon>
        <taxon>Streptophyta</taxon>
        <taxon>Embryophyta</taxon>
        <taxon>Tracheophyta</taxon>
        <taxon>Spermatophyta</taxon>
        <taxon>Magnoliopsida</taxon>
        <taxon>Liliopsida</taxon>
        <taxon>Asparagales</taxon>
        <taxon>Orchidaceae</taxon>
        <taxon>Epidendroideae</taxon>
        <taxon>Malaxideae</taxon>
        <taxon>Dendrobiinae</taxon>
        <taxon>Dendrobium</taxon>
    </lineage>
</organism>
<reference evidence="1 2" key="2">
    <citation type="journal article" date="2017" name="Nature">
        <title>The Apostasia genome and the evolution of orchids.</title>
        <authorList>
            <person name="Zhang G.Q."/>
            <person name="Liu K.W."/>
            <person name="Li Z."/>
            <person name="Lohaus R."/>
            <person name="Hsiao Y.Y."/>
            <person name="Niu S.C."/>
            <person name="Wang J.Y."/>
            <person name="Lin Y.C."/>
            <person name="Xu Q."/>
            <person name="Chen L.J."/>
            <person name="Yoshida K."/>
            <person name="Fujiwara S."/>
            <person name="Wang Z.W."/>
            <person name="Zhang Y.Q."/>
            <person name="Mitsuda N."/>
            <person name="Wang M."/>
            <person name="Liu G.H."/>
            <person name="Pecoraro L."/>
            <person name="Huang H.X."/>
            <person name="Xiao X.J."/>
            <person name="Lin M."/>
            <person name="Wu X.Y."/>
            <person name="Wu W.L."/>
            <person name="Chen Y.Y."/>
            <person name="Chang S.B."/>
            <person name="Sakamoto S."/>
            <person name="Ohme-Takagi M."/>
            <person name="Yagi M."/>
            <person name="Zeng S.J."/>
            <person name="Shen C.Y."/>
            <person name="Yeh C.M."/>
            <person name="Luo Y.B."/>
            <person name="Tsai W.C."/>
            <person name="Van de Peer Y."/>
            <person name="Liu Z.J."/>
        </authorList>
    </citation>
    <scope>NUCLEOTIDE SEQUENCE [LARGE SCALE GENOMIC DNA]</scope>
    <source>
        <tissue evidence="1">The whole plant</tissue>
    </source>
</reference>
<reference evidence="1 2" key="1">
    <citation type="journal article" date="2016" name="Sci. Rep.">
        <title>The Dendrobium catenatum Lindl. genome sequence provides insights into polysaccharide synthase, floral development and adaptive evolution.</title>
        <authorList>
            <person name="Zhang G.Q."/>
            <person name="Xu Q."/>
            <person name="Bian C."/>
            <person name="Tsai W.C."/>
            <person name="Yeh C.M."/>
            <person name="Liu K.W."/>
            <person name="Yoshida K."/>
            <person name="Zhang L.S."/>
            <person name="Chang S.B."/>
            <person name="Chen F."/>
            <person name="Shi Y."/>
            <person name="Su Y.Y."/>
            <person name="Zhang Y.Q."/>
            <person name="Chen L.J."/>
            <person name="Yin Y."/>
            <person name="Lin M."/>
            <person name="Huang H."/>
            <person name="Deng H."/>
            <person name="Wang Z.W."/>
            <person name="Zhu S.L."/>
            <person name="Zhao X."/>
            <person name="Deng C."/>
            <person name="Niu S.C."/>
            <person name="Huang J."/>
            <person name="Wang M."/>
            <person name="Liu G.H."/>
            <person name="Yang H.J."/>
            <person name="Xiao X.J."/>
            <person name="Hsiao Y.Y."/>
            <person name="Wu W.L."/>
            <person name="Chen Y.Y."/>
            <person name="Mitsuda N."/>
            <person name="Ohme-Takagi M."/>
            <person name="Luo Y.B."/>
            <person name="Van de Peer Y."/>
            <person name="Liu Z.J."/>
        </authorList>
    </citation>
    <scope>NUCLEOTIDE SEQUENCE [LARGE SCALE GENOMIC DNA]</scope>
    <source>
        <tissue evidence="1">The whole plant</tissue>
    </source>
</reference>
<name>A0A2I0X3M3_9ASPA</name>
<keyword evidence="2" id="KW-1185">Reference proteome</keyword>
<dbReference type="AlphaFoldDB" id="A0A2I0X3M3"/>
<gene>
    <name evidence="1" type="ORF">MA16_Dca005511</name>
</gene>
<sequence length="136" mass="15010">MEAMRQLARQQRSLSGYWLHSGGLRGKLGQGPTPYADAESRDRTSRRIVAWPAVRIAWQAVCIIEGLDRIRPGWPAISAWPLCRLRACTDVNPVSAPAPISIPLCACQPSLAPRLPLIETRSGSAEPQMANWRTRA</sequence>
<accession>A0A2I0X3M3</accession>
<proteinExistence type="predicted"/>
<evidence type="ECO:0000313" key="2">
    <source>
        <dbReference type="Proteomes" id="UP000233837"/>
    </source>
</evidence>